<organism evidence="7 8">
    <name type="scientific">Skermania pinensis</name>
    <dbReference type="NCBI Taxonomy" id="39122"/>
    <lineage>
        <taxon>Bacteria</taxon>
        <taxon>Bacillati</taxon>
        <taxon>Actinomycetota</taxon>
        <taxon>Actinomycetes</taxon>
        <taxon>Mycobacteriales</taxon>
        <taxon>Gordoniaceae</taxon>
        <taxon>Skermania</taxon>
    </lineage>
</organism>
<protein>
    <submittedName>
        <fullName evidence="7">GTP-binding protein</fullName>
    </submittedName>
</protein>
<evidence type="ECO:0000256" key="2">
    <source>
        <dbReference type="ARBA" id="ARBA00022801"/>
    </source>
</evidence>
<keyword evidence="3" id="KW-0143">Chaperone</keyword>
<evidence type="ECO:0000259" key="6">
    <source>
        <dbReference type="SMART" id="SM00833"/>
    </source>
</evidence>
<dbReference type="SUPFAM" id="SSF52540">
    <property type="entry name" value="P-loop containing nucleoside triphosphate hydrolases"/>
    <property type="match status" value="1"/>
</dbReference>
<dbReference type="PANTHER" id="PTHR13748:SF62">
    <property type="entry name" value="COBW DOMAIN-CONTAINING PROTEIN"/>
    <property type="match status" value="1"/>
</dbReference>
<gene>
    <name evidence="7" type="ORF">KV203_12815</name>
</gene>
<reference evidence="7" key="1">
    <citation type="submission" date="2021-07" db="EMBL/GenBank/DDBJ databases">
        <title>Candidatus Kaistella beijingensis sp. nov. isolated from a municipal wastewater treatment plant is involved in sludge foaming.</title>
        <authorList>
            <person name="Song Y."/>
            <person name="Liu S.-J."/>
        </authorList>
    </citation>
    <scope>NUCLEOTIDE SEQUENCE</scope>
    <source>
        <strain evidence="7">DSM 43998</strain>
    </source>
</reference>
<evidence type="ECO:0000256" key="4">
    <source>
        <dbReference type="ARBA" id="ARBA00034320"/>
    </source>
</evidence>
<comment type="catalytic activity">
    <reaction evidence="5">
        <text>GTP + H2O = GDP + phosphate + H(+)</text>
        <dbReference type="Rhea" id="RHEA:19669"/>
        <dbReference type="ChEBI" id="CHEBI:15377"/>
        <dbReference type="ChEBI" id="CHEBI:15378"/>
        <dbReference type="ChEBI" id="CHEBI:37565"/>
        <dbReference type="ChEBI" id="CHEBI:43474"/>
        <dbReference type="ChEBI" id="CHEBI:58189"/>
    </reaction>
    <physiologicalReaction direction="left-to-right" evidence="5">
        <dbReference type="Rhea" id="RHEA:19670"/>
    </physiologicalReaction>
</comment>
<dbReference type="CDD" id="cd03112">
    <property type="entry name" value="CobW-like"/>
    <property type="match status" value="1"/>
</dbReference>
<dbReference type="Proteomes" id="UP000887023">
    <property type="component" value="Chromosome"/>
</dbReference>
<name>A0ABX8S4R9_9ACTN</name>
<dbReference type="PANTHER" id="PTHR13748">
    <property type="entry name" value="COBW-RELATED"/>
    <property type="match status" value="1"/>
</dbReference>
<dbReference type="SMART" id="SM00833">
    <property type="entry name" value="CobW_C"/>
    <property type="match status" value="1"/>
</dbReference>
<dbReference type="InterPro" id="IPR011629">
    <property type="entry name" value="CobW-like_C"/>
</dbReference>
<keyword evidence="8" id="KW-1185">Reference proteome</keyword>
<dbReference type="InterPro" id="IPR027417">
    <property type="entry name" value="P-loop_NTPase"/>
</dbReference>
<evidence type="ECO:0000256" key="1">
    <source>
        <dbReference type="ARBA" id="ARBA00022741"/>
    </source>
</evidence>
<dbReference type="SUPFAM" id="SSF90002">
    <property type="entry name" value="Hypothetical protein YjiA, C-terminal domain"/>
    <property type="match status" value="1"/>
</dbReference>
<dbReference type="Pfam" id="PF07683">
    <property type="entry name" value="CobW_C"/>
    <property type="match status" value="1"/>
</dbReference>
<dbReference type="InterPro" id="IPR051316">
    <property type="entry name" value="Zinc-reg_GTPase_activator"/>
</dbReference>
<keyword evidence="1" id="KW-0547">Nucleotide-binding</keyword>
<dbReference type="InterPro" id="IPR003495">
    <property type="entry name" value="CobW/HypB/UreG_nucleotide-bd"/>
</dbReference>
<dbReference type="RefSeq" id="WP_066467777.1">
    <property type="nucleotide sequence ID" value="NZ_CBCRUZ010000002.1"/>
</dbReference>
<comment type="similarity">
    <text evidence="4">Belongs to the SIMIBI class G3E GTPase family. ZNG1 subfamily.</text>
</comment>
<evidence type="ECO:0000313" key="7">
    <source>
        <dbReference type="EMBL" id="QXQ12809.1"/>
    </source>
</evidence>
<dbReference type="EMBL" id="CP079105">
    <property type="protein sequence ID" value="QXQ12809.1"/>
    <property type="molecule type" value="Genomic_DNA"/>
</dbReference>
<sequence>MPAPIPVVLLTGFLGAGKTSLLNHLLHQRDARVGVVVNDFGSVGVDAMLVAGQVDAMVSLANGCLCCATDPAELDTLFQRLTVPRLGIDVIVVEASGLAEPRAMARMVLGSNSSRIRYGGLVQVVDALEFDAGRSRHPVLERHLRLADLVVLNKADLVSPERLAALRGELARIVRTVPIQPTTYGRVDPRLLFDPPTGQRRRAVTQLSFDDLLLPEMPAAHLHDGYRSVTVATGPVEPRAFVEFLEHPPAGLFRVKGRVEFAVAGEPRAFVVQLVGSQLRFVPDNGRLPGRTTLVFIGVDLSEGDVRAGLARAEPRGAAPLDAQALLPVWRHVELRATAPPTPKARR</sequence>
<keyword evidence="2" id="KW-0378">Hydrolase</keyword>
<evidence type="ECO:0000256" key="5">
    <source>
        <dbReference type="ARBA" id="ARBA00049117"/>
    </source>
</evidence>
<evidence type="ECO:0000313" key="8">
    <source>
        <dbReference type="Proteomes" id="UP000887023"/>
    </source>
</evidence>
<evidence type="ECO:0000256" key="3">
    <source>
        <dbReference type="ARBA" id="ARBA00023186"/>
    </source>
</evidence>
<dbReference type="Gene3D" id="3.40.50.300">
    <property type="entry name" value="P-loop containing nucleotide triphosphate hydrolases"/>
    <property type="match status" value="1"/>
</dbReference>
<feature type="domain" description="CobW C-terminal" evidence="6">
    <location>
        <begin position="226"/>
        <end position="314"/>
    </location>
</feature>
<dbReference type="Gene3D" id="3.30.1220.10">
    <property type="entry name" value="CobW-like, C-terminal domain"/>
    <property type="match status" value="1"/>
</dbReference>
<dbReference type="Pfam" id="PF02492">
    <property type="entry name" value="cobW"/>
    <property type="match status" value="1"/>
</dbReference>
<accession>A0ABX8S4R9</accession>
<dbReference type="InterPro" id="IPR036627">
    <property type="entry name" value="CobW-likC_sf"/>
</dbReference>
<proteinExistence type="inferred from homology"/>